<gene>
    <name evidence="1" type="ORF">PHYSODRAFT_488610</name>
</gene>
<dbReference type="EMBL" id="JH159153">
    <property type="protein sequence ID" value="EGZ22767.1"/>
    <property type="molecule type" value="Genomic_DNA"/>
</dbReference>
<dbReference type="InParanoid" id="G4Z6D8"/>
<organism evidence="1 2">
    <name type="scientific">Phytophthora sojae (strain P6497)</name>
    <name type="common">Soybean stem and root rot agent</name>
    <name type="synonym">Phytophthora megasperma f. sp. glycines</name>
    <dbReference type="NCBI Taxonomy" id="1094619"/>
    <lineage>
        <taxon>Eukaryota</taxon>
        <taxon>Sar</taxon>
        <taxon>Stramenopiles</taxon>
        <taxon>Oomycota</taxon>
        <taxon>Peronosporomycetes</taxon>
        <taxon>Peronosporales</taxon>
        <taxon>Peronosporaceae</taxon>
        <taxon>Phytophthora</taxon>
    </lineage>
</organism>
<accession>G4Z6D8</accession>
<name>G4Z6D8_PHYSP</name>
<dbReference type="Proteomes" id="UP000002640">
    <property type="component" value="Unassembled WGS sequence"/>
</dbReference>
<dbReference type="GeneID" id="20656312"/>
<keyword evidence="2" id="KW-1185">Reference proteome</keyword>
<dbReference type="KEGG" id="psoj:PHYSODRAFT_488610"/>
<dbReference type="AlphaFoldDB" id="G4Z6D8"/>
<dbReference type="RefSeq" id="XP_009525484.1">
    <property type="nucleotide sequence ID" value="XM_009527189.1"/>
</dbReference>
<proteinExistence type="predicted"/>
<reference evidence="1 2" key="1">
    <citation type="journal article" date="2006" name="Science">
        <title>Phytophthora genome sequences uncover evolutionary origins and mechanisms of pathogenesis.</title>
        <authorList>
            <person name="Tyler B.M."/>
            <person name="Tripathy S."/>
            <person name="Zhang X."/>
            <person name="Dehal P."/>
            <person name="Jiang R.H."/>
            <person name="Aerts A."/>
            <person name="Arredondo F.D."/>
            <person name="Baxter L."/>
            <person name="Bensasson D."/>
            <person name="Beynon J.L."/>
            <person name="Chapman J."/>
            <person name="Damasceno C.M."/>
            <person name="Dorrance A.E."/>
            <person name="Dou D."/>
            <person name="Dickerman A.W."/>
            <person name="Dubchak I.L."/>
            <person name="Garbelotto M."/>
            <person name="Gijzen M."/>
            <person name="Gordon S.G."/>
            <person name="Govers F."/>
            <person name="Grunwald N.J."/>
            <person name="Huang W."/>
            <person name="Ivors K.L."/>
            <person name="Jones R.W."/>
            <person name="Kamoun S."/>
            <person name="Krampis K."/>
            <person name="Lamour K.H."/>
            <person name="Lee M.K."/>
            <person name="McDonald W.H."/>
            <person name="Medina M."/>
            <person name="Meijer H.J."/>
            <person name="Nordberg E.K."/>
            <person name="Maclean D.J."/>
            <person name="Ospina-Giraldo M.D."/>
            <person name="Morris P.F."/>
            <person name="Phuntumart V."/>
            <person name="Putnam N.H."/>
            <person name="Rash S."/>
            <person name="Rose J.K."/>
            <person name="Sakihama Y."/>
            <person name="Salamov A.A."/>
            <person name="Savidor A."/>
            <person name="Scheuring C.F."/>
            <person name="Smith B.M."/>
            <person name="Sobral B.W."/>
            <person name="Terry A."/>
            <person name="Torto-Alalibo T.A."/>
            <person name="Win J."/>
            <person name="Xu Z."/>
            <person name="Zhang H."/>
            <person name="Grigoriev I.V."/>
            <person name="Rokhsar D.S."/>
            <person name="Boore J.L."/>
        </authorList>
    </citation>
    <scope>NUCLEOTIDE SEQUENCE [LARGE SCALE GENOMIC DNA]</scope>
    <source>
        <strain evidence="1 2">P6497</strain>
    </source>
</reference>
<sequence length="201" mass="23389">MSPNHTWTKLAEFQGEDALVKFRWERFCCSAIFWVRTRWCMICPGDHSMAERRLRCQSPDCKGTVNCATLWKVHECPTSKRWLAYTNGQPHAREDIACSLPPRAKVTREMRDYIQRMDENAVPPRLIWSNMLRAPEIPTPVLGFPTCPQVPRSVKYNRWLQGSRTRRPSLLEWIPTPRLCLEIVKMSTASLLLGTGKMMNR</sequence>
<protein>
    <submittedName>
        <fullName evidence="1">Uncharacterized protein</fullName>
    </submittedName>
</protein>
<evidence type="ECO:0000313" key="1">
    <source>
        <dbReference type="EMBL" id="EGZ22767.1"/>
    </source>
</evidence>
<evidence type="ECO:0000313" key="2">
    <source>
        <dbReference type="Proteomes" id="UP000002640"/>
    </source>
</evidence>